<dbReference type="InterPro" id="IPR021146">
    <property type="entry name" value="Phage_gp6-like_head-tail"/>
</dbReference>
<dbReference type="EMBL" id="LR797337">
    <property type="protein sequence ID" value="CAB4203824.1"/>
    <property type="molecule type" value="Genomic_DNA"/>
</dbReference>
<accession>A0A6J5S5M7</accession>
<dbReference type="CDD" id="cd08054">
    <property type="entry name" value="gp6"/>
    <property type="match status" value="1"/>
</dbReference>
<evidence type="ECO:0000313" key="1">
    <source>
        <dbReference type="EMBL" id="CAB4203824.1"/>
    </source>
</evidence>
<dbReference type="Gene3D" id="1.10.3230.30">
    <property type="entry name" value="Phage gp6-like head-tail connector protein"/>
    <property type="match status" value="1"/>
</dbReference>
<name>A0A6J5S5M7_9CAUD</name>
<sequence>MAITNGYCTLAEVKAAMRLTDSVDDTLIENSIEGASRRIDGYCGRFFFQTAKTVTFYANNSYRLQTPDLASSTLTLKTDNDGTGTYLTTWTAVTDYTLEPLDAGLQGRPYRAIGATGGKTFPLWTAPSAPSVQIAGTWGWPAVPDDVREACVLLTMRQFARYNAALGVVGFADMAITVRAVDPDVRDLLTPYKILGAI</sequence>
<gene>
    <name evidence="1" type="ORF">UFOVP1387_19</name>
</gene>
<proteinExistence type="predicted"/>
<organism evidence="1">
    <name type="scientific">uncultured Caudovirales phage</name>
    <dbReference type="NCBI Taxonomy" id="2100421"/>
    <lineage>
        <taxon>Viruses</taxon>
        <taxon>Duplodnaviria</taxon>
        <taxon>Heunggongvirae</taxon>
        <taxon>Uroviricota</taxon>
        <taxon>Caudoviricetes</taxon>
        <taxon>Peduoviridae</taxon>
        <taxon>Maltschvirus</taxon>
        <taxon>Maltschvirus maltsch</taxon>
    </lineage>
</organism>
<dbReference type="Pfam" id="PF05135">
    <property type="entry name" value="Phage_connect_1"/>
    <property type="match status" value="1"/>
</dbReference>
<protein>
    <submittedName>
        <fullName evidence="1">Gp6 domain containing protein</fullName>
    </submittedName>
</protein>
<reference evidence="1" key="1">
    <citation type="submission" date="2020-05" db="EMBL/GenBank/DDBJ databases">
        <authorList>
            <person name="Chiriac C."/>
            <person name="Salcher M."/>
            <person name="Ghai R."/>
            <person name="Kavagutti S V."/>
        </authorList>
    </citation>
    <scope>NUCLEOTIDE SEQUENCE</scope>
</reference>